<name>A0AAR5QET8_DENPD</name>
<dbReference type="AlphaFoldDB" id="A0AAR5QET8"/>
<keyword evidence="1" id="KW-0732">Signal</keyword>
<dbReference type="GeneID" id="109545444"/>
<feature type="signal peptide" evidence="1">
    <location>
        <begin position="1"/>
        <end position="21"/>
    </location>
</feature>
<evidence type="ECO:0000313" key="2">
    <source>
        <dbReference type="EnsemblMetazoa" id="XP_019771706.1"/>
    </source>
</evidence>
<dbReference type="Proteomes" id="UP000019118">
    <property type="component" value="Unassembled WGS sequence"/>
</dbReference>
<proteinExistence type="predicted"/>
<evidence type="ECO:0000256" key="1">
    <source>
        <dbReference type="SAM" id="SignalP"/>
    </source>
</evidence>
<organism evidence="2 3">
    <name type="scientific">Dendroctonus ponderosae</name>
    <name type="common">Mountain pine beetle</name>
    <dbReference type="NCBI Taxonomy" id="77166"/>
    <lineage>
        <taxon>Eukaryota</taxon>
        <taxon>Metazoa</taxon>
        <taxon>Ecdysozoa</taxon>
        <taxon>Arthropoda</taxon>
        <taxon>Hexapoda</taxon>
        <taxon>Insecta</taxon>
        <taxon>Pterygota</taxon>
        <taxon>Neoptera</taxon>
        <taxon>Endopterygota</taxon>
        <taxon>Coleoptera</taxon>
        <taxon>Polyphaga</taxon>
        <taxon>Cucujiformia</taxon>
        <taxon>Curculionidae</taxon>
        <taxon>Scolytinae</taxon>
        <taxon>Dendroctonus</taxon>
    </lineage>
</organism>
<evidence type="ECO:0000313" key="3">
    <source>
        <dbReference type="Proteomes" id="UP000019118"/>
    </source>
</evidence>
<feature type="chain" id="PRO_5043803892" evidence="1">
    <location>
        <begin position="22"/>
        <end position="764"/>
    </location>
</feature>
<dbReference type="KEGG" id="dpa:109545444"/>
<dbReference type="EnsemblMetazoa" id="XM_019916147.1">
    <property type="protein sequence ID" value="XP_019771706.1"/>
    <property type="gene ID" value="LOC109545444"/>
</dbReference>
<reference evidence="3" key="1">
    <citation type="journal article" date="2013" name="Genome Biol.">
        <title>Draft genome of the mountain pine beetle, Dendroctonus ponderosae Hopkins, a major forest pest.</title>
        <authorList>
            <person name="Keeling C.I."/>
            <person name="Yuen M.M."/>
            <person name="Liao N.Y."/>
            <person name="Docking T.R."/>
            <person name="Chan S.K."/>
            <person name="Taylor G.A."/>
            <person name="Palmquist D.L."/>
            <person name="Jackman S.D."/>
            <person name="Nguyen A."/>
            <person name="Li M."/>
            <person name="Henderson H."/>
            <person name="Janes J.K."/>
            <person name="Zhao Y."/>
            <person name="Pandoh P."/>
            <person name="Moore R."/>
            <person name="Sperling F.A."/>
            <person name="Huber D.P."/>
            <person name="Birol I."/>
            <person name="Jones S.J."/>
            <person name="Bohlmann J."/>
        </authorList>
    </citation>
    <scope>NUCLEOTIDE SEQUENCE</scope>
</reference>
<protein>
    <submittedName>
        <fullName evidence="2">Uncharacterized protein</fullName>
    </submittedName>
</protein>
<accession>A0AAR5QET8</accession>
<keyword evidence="3" id="KW-1185">Reference proteome</keyword>
<reference evidence="2" key="2">
    <citation type="submission" date="2024-08" db="UniProtKB">
        <authorList>
            <consortium name="EnsemblMetazoa"/>
        </authorList>
    </citation>
    <scope>IDENTIFICATION</scope>
</reference>
<sequence>MIRYRIFCLLLLSVQLSDVLSDAQGAEKTIANSPVKKSQPADNLGHSSTGWLYSTNNVQDLSASASEFKEARYPPPNFHLRGQGRSCYDCNSEPWIPIVGRSLYFPTPASSHSNSLEFSNKPYFKEKGQFNLLRPPIDQYGAPQAKFNYPATGEVVDFMLPPPYIPAAVSNAYLPAQQFNAQSSPAPSVFNLRSPPTWSGYTAPPRRPSPPKYLPPYRTTPLRPVSQNFQPPPLIGIHNLPLEKNHNLPPAMPSDSYGRPITAGHSEPITASSEYTRVNPVGHFASFQQSFVRTHPSDFSNVQVVPSVQIADYTASIEHPINLIQSPIFDLNVDDQSKESSSREKLSENPIVVDDSFSSSSDLNTTYSSELAHKRHNDKYLASGEFGSLGQEGPVDLRDNLIQKLLFEQNIIDDPNSVGSKKTQAPGKNLQKLQIIVPYVRSGHPTAIYNREYTTLAPVFVPPPISSEATTLWTQLVEDIQTISHHQEPAQGFATSTSTEVYNIKDFIAKNNFPSYDLRSLQKNIDHWTHQAYSNRHSPIGQFSTQLKQIPQEYLSSTAKDHEAANSDRKEVVIEDIETNSIIPQESSEEPNKPQQLAVRVEKPPWESNKVTLSNSTHEKVYVVTPQSYHIFPTSTPTTEFSMAPKVENGQVNNASTMTRISVRIEKFDEGDEKKAKPLKVVYSEWPHLINDLETTTTSKPTTRHPLFGLMDLAPYTVSSNSMVETIGGHSKVTSVGTSPLFKFTSTTPTPFKHANDTVKVSAE</sequence>